<evidence type="ECO:0000256" key="2">
    <source>
        <dbReference type="ARBA" id="ARBA00022448"/>
    </source>
</evidence>
<evidence type="ECO:0000256" key="5">
    <source>
        <dbReference type="ARBA" id="ARBA00022989"/>
    </source>
</evidence>
<dbReference type="Proteomes" id="UP000196573">
    <property type="component" value="Unassembled WGS sequence"/>
</dbReference>
<feature type="transmembrane region" description="Helical" evidence="7">
    <location>
        <begin position="114"/>
        <end position="136"/>
    </location>
</feature>
<dbReference type="AlphaFoldDB" id="A0A1X7AI75"/>
<dbReference type="Pfam" id="PF00528">
    <property type="entry name" value="BPD_transp_1"/>
    <property type="match status" value="1"/>
</dbReference>
<keyword evidence="6 7" id="KW-0472">Membrane</keyword>
<evidence type="ECO:0000313" key="9">
    <source>
        <dbReference type="EMBL" id="SMA38161.1"/>
    </source>
</evidence>
<dbReference type="SUPFAM" id="SSF161098">
    <property type="entry name" value="MetI-like"/>
    <property type="match status" value="1"/>
</dbReference>
<keyword evidence="4 7" id="KW-0812">Transmembrane</keyword>
<feature type="transmembrane region" description="Helical" evidence="7">
    <location>
        <begin position="9"/>
        <end position="30"/>
    </location>
</feature>
<keyword evidence="3" id="KW-1003">Cell membrane</keyword>
<dbReference type="Pfam" id="PF19300">
    <property type="entry name" value="BPD_transp_1_N"/>
    <property type="match status" value="1"/>
</dbReference>
<feature type="transmembrane region" description="Helical" evidence="7">
    <location>
        <begin position="148"/>
        <end position="171"/>
    </location>
</feature>
<evidence type="ECO:0000256" key="1">
    <source>
        <dbReference type="ARBA" id="ARBA00004651"/>
    </source>
</evidence>
<protein>
    <submittedName>
        <fullName evidence="9">Dipeptide transport system permease protein DppB</fullName>
    </submittedName>
</protein>
<gene>
    <name evidence="9" type="primary">dppB_1</name>
    <name evidence="9" type="ORF">EHSB41UT_00845</name>
</gene>
<keyword evidence="5 7" id="KW-1133">Transmembrane helix</keyword>
<feature type="transmembrane region" description="Helical" evidence="7">
    <location>
        <begin position="246"/>
        <end position="272"/>
    </location>
</feature>
<dbReference type="InterPro" id="IPR035906">
    <property type="entry name" value="MetI-like_sf"/>
</dbReference>
<dbReference type="EMBL" id="FWPT01000002">
    <property type="protein sequence ID" value="SMA38161.1"/>
    <property type="molecule type" value="Genomic_DNA"/>
</dbReference>
<evidence type="ECO:0000256" key="7">
    <source>
        <dbReference type="RuleBase" id="RU363032"/>
    </source>
</evidence>
<dbReference type="Gene3D" id="1.10.3720.10">
    <property type="entry name" value="MetI-like"/>
    <property type="match status" value="1"/>
</dbReference>
<dbReference type="RefSeq" id="WP_087107234.1">
    <property type="nucleotide sequence ID" value="NZ_CBCSCN010000001.1"/>
</dbReference>
<dbReference type="InterPro" id="IPR000515">
    <property type="entry name" value="MetI-like"/>
</dbReference>
<dbReference type="InterPro" id="IPR045621">
    <property type="entry name" value="BPD_transp_1_N"/>
</dbReference>
<dbReference type="CDD" id="cd06261">
    <property type="entry name" value="TM_PBP2"/>
    <property type="match status" value="1"/>
</dbReference>
<name>A0A1X7AI75_9GAMM</name>
<reference evidence="9 10" key="1">
    <citation type="submission" date="2017-03" db="EMBL/GenBank/DDBJ databases">
        <authorList>
            <person name="Afonso C.L."/>
            <person name="Miller P.J."/>
            <person name="Scott M.A."/>
            <person name="Spackman E."/>
            <person name="Goraichik I."/>
            <person name="Dimitrov K.M."/>
            <person name="Suarez D.L."/>
            <person name="Swayne D.E."/>
        </authorList>
    </citation>
    <scope>NUCLEOTIDE SEQUENCE [LARGE SCALE GENOMIC DNA]</scope>
    <source>
        <strain evidence="9">SB41UT1</strain>
    </source>
</reference>
<evidence type="ECO:0000256" key="6">
    <source>
        <dbReference type="ARBA" id="ARBA00023136"/>
    </source>
</evidence>
<accession>A0A1X7AI75</accession>
<comment type="similarity">
    <text evidence="7">Belongs to the binding-protein-dependent transport system permease family.</text>
</comment>
<evidence type="ECO:0000256" key="4">
    <source>
        <dbReference type="ARBA" id="ARBA00022692"/>
    </source>
</evidence>
<feature type="domain" description="ABC transmembrane type-1" evidence="8">
    <location>
        <begin position="110"/>
        <end position="314"/>
    </location>
</feature>
<dbReference type="PANTHER" id="PTHR30465">
    <property type="entry name" value="INNER MEMBRANE ABC TRANSPORTER"/>
    <property type="match status" value="1"/>
</dbReference>
<dbReference type="PROSITE" id="PS50928">
    <property type="entry name" value="ABC_TM1"/>
    <property type="match status" value="1"/>
</dbReference>
<evidence type="ECO:0000259" key="8">
    <source>
        <dbReference type="PROSITE" id="PS50928"/>
    </source>
</evidence>
<feature type="transmembrane region" description="Helical" evidence="7">
    <location>
        <begin position="191"/>
        <end position="211"/>
    </location>
</feature>
<evidence type="ECO:0000313" key="10">
    <source>
        <dbReference type="Proteomes" id="UP000196573"/>
    </source>
</evidence>
<sequence length="325" mass="35967">MFAYIIRRLLYAIPILVGVNLITFVLFFVVNSPEDVARAHLGEKYVTPQAIENWVHEKGYNHPLMYNADADGLNRITDTIFYQKSLKLFTLDFGQADDGRDIATDVLTRMGPSLALAIPTFVIGIWINICVALIVVMFRATHLDKAAVALFVSLMSISGLFYIIGGQYMVATLWRLVPISGFEPGAMAWKFLILPVVIGVISGIGLGARWYRTLFLETVDQDFVRTARAKGVSELGVLFHHVLPNALLPILTGVVVVIPSLFMGSLLMEAFFGIPGLGSYMLDAIRAQDFAIVRTMVFVGSVLYILGLILTDISYTMADPRVRLN</sequence>
<feature type="transmembrane region" description="Helical" evidence="7">
    <location>
        <begin position="292"/>
        <end position="315"/>
    </location>
</feature>
<evidence type="ECO:0000256" key="3">
    <source>
        <dbReference type="ARBA" id="ARBA00022475"/>
    </source>
</evidence>
<dbReference type="PANTHER" id="PTHR30465:SF0">
    <property type="entry name" value="OLIGOPEPTIDE TRANSPORT SYSTEM PERMEASE PROTEIN APPB"/>
    <property type="match status" value="1"/>
</dbReference>
<proteinExistence type="inferred from homology"/>
<dbReference type="GO" id="GO:0055085">
    <property type="term" value="P:transmembrane transport"/>
    <property type="evidence" value="ECO:0007669"/>
    <property type="project" value="InterPro"/>
</dbReference>
<organism evidence="9 10">
    <name type="scientific">Parendozoicomonas haliclonae</name>
    <dbReference type="NCBI Taxonomy" id="1960125"/>
    <lineage>
        <taxon>Bacteria</taxon>
        <taxon>Pseudomonadati</taxon>
        <taxon>Pseudomonadota</taxon>
        <taxon>Gammaproteobacteria</taxon>
        <taxon>Oceanospirillales</taxon>
        <taxon>Endozoicomonadaceae</taxon>
        <taxon>Parendozoicomonas</taxon>
    </lineage>
</organism>
<dbReference type="OrthoDB" id="9805855at2"/>
<comment type="subcellular location">
    <subcellularLocation>
        <location evidence="1 7">Cell membrane</location>
        <topology evidence="1 7">Multi-pass membrane protein</topology>
    </subcellularLocation>
</comment>
<dbReference type="GO" id="GO:0005886">
    <property type="term" value="C:plasma membrane"/>
    <property type="evidence" value="ECO:0007669"/>
    <property type="project" value="UniProtKB-SubCell"/>
</dbReference>
<keyword evidence="10" id="KW-1185">Reference proteome</keyword>
<keyword evidence="2 7" id="KW-0813">Transport</keyword>